<dbReference type="Proteomes" id="UP000050795">
    <property type="component" value="Unassembled WGS sequence"/>
</dbReference>
<name>A0AA85JRL9_TRIRE</name>
<comment type="function">
    <text evidence="6">Involved in nucleolar processing of pre-18S ribosomal RNA. Has a role in the nuclear export of 40S pre-ribosomal subunit to the cytoplasm.</text>
</comment>
<accession>A0AA85JRL9</accession>
<dbReference type="AlphaFoldDB" id="A0AA85JRL9"/>
<dbReference type="WBParaSite" id="TREG1_48750.1">
    <property type="protein sequence ID" value="TREG1_48750.1"/>
    <property type="gene ID" value="TREG1_48750"/>
</dbReference>
<evidence type="ECO:0000256" key="4">
    <source>
        <dbReference type="ARBA" id="ARBA00022552"/>
    </source>
</evidence>
<dbReference type="Pfam" id="PF04147">
    <property type="entry name" value="Nop14"/>
    <property type="match status" value="1"/>
</dbReference>
<evidence type="ECO:0000256" key="3">
    <source>
        <dbReference type="ARBA" id="ARBA00022517"/>
    </source>
</evidence>
<evidence type="ECO:0000256" key="6">
    <source>
        <dbReference type="ARBA" id="ARBA00024695"/>
    </source>
</evidence>
<evidence type="ECO:0008006" key="10">
    <source>
        <dbReference type="Google" id="ProtNLM"/>
    </source>
</evidence>
<evidence type="ECO:0000256" key="5">
    <source>
        <dbReference type="ARBA" id="ARBA00023242"/>
    </source>
</evidence>
<dbReference type="GO" id="GO:0030692">
    <property type="term" value="C:Noc4p-Nop14p complex"/>
    <property type="evidence" value="ECO:0007669"/>
    <property type="project" value="TreeGrafter"/>
</dbReference>
<evidence type="ECO:0000313" key="7">
    <source>
        <dbReference type="Proteomes" id="UP000050795"/>
    </source>
</evidence>
<evidence type="ECO:0000313" key="9">
    <source>
        <dbReference type="WBParaSite" id="TREG1_48750.2"/>
    </source>
</evidence>
<reference evidence="7" key="1">
    <citation type="submission" date="2022-06" db="EMBL/GenBank/DDBJ databases">
        <authorList>
            <person name="Berger JAMES D."/>
            <person name="Berger JAMES D."/>
        </authorList>
    </citation>
    <scope>NUCLEOTIDE SEQUENCE [LARGE SCALE GENOMIC DNA]</scope>
</reference>
<dbReference type="GO" id="GO:0032040">
    <property type="term" value="C:small-subunit processome"/>
    <property type="evidence" value="ECO:0007669"/>
    <property type="project" value="InterPro"/>
</dbReference>
<keyword evidence="4" id="KW-0698">rRNA processing</keyword>
<dbReference type="GO" id="GO:0030490">
    <property type="term" value="P:maturation of SSU-rRNA"/>
    <property type="evidence" value="ECO:0007669"/>
    <property type="project" value="TreeGrafter"/>
</dbReference>
<dbReference type="InterPro" id="IPR007276">
    <property type="entry name" value="Nop14"/>
</dbReference>
<proteinExistence type="inferred from homology"/>
<keyword evidence="5" id="KW-0539">Nucleus</keyword>
<dbReference type="WBParaSite" id="TREG1_48750.3">
    <property type="protein sequence ID" value="TREG1_48750.3"/>
    <property type="gene ID" value="TREG1_48750"/>
</dbReference>
<protein>
    <recommendedName>
        <fullName evidence="10">Nucleolar protein 14</fullName>
    </recommendedName>
</protein>
<keyword evidence="3" id="KW-0690">Ribosome biogenesis</keyword>
<dbReference type="PANTHER" id="PTHR23183">
    <property type="entry name" value="NOP14"/>
    <property type="match status" value="1"/>
</dbReference>
<evidence type="ECO:0000256" key="2">
    <source>
        <dbReference type="ARBA" id="ARBA00007466"/>
    </source>
</evidence>
<dbReference type="PANTHER" id="PTHR23183:SF0">
    <property type="entry name" value="NUCLEOLAR PROTEIN 14"/>
    <property type="match status" value="1"/>
</dbReference>
<keyword evidence="7" id="KW-1185">Reference proteome</keyword>
<comment type="subcellular location">
    <subcellularLocation>
        <location evidence="1">Nucleus</location>
        <location evidence="1">Nucleolus</location>
    </subcellularLocation>
</comment>
<evidence type="ECO:0000313" key="8">
    <source>
        <dbReference type="WBParaSite" id="TREG1_48750.1"/>
    </source>
</evidence>
<sequence length="564" mass="63749">MKQKKIAKRHRLGLKKTHRKVINTRSESLKNDLNRYGKVGGLFDRRLGSHNTKLSESEKLLQRQIVEKLRQLDKVSLESIDDQDPLFKAAYDTGIPGRKLCTADDVEGGIEGQIVDDVFFTDGSSSNTPGYDFKNSLSEKIAVTKLERLKRVEENEEQRERLKTVNEEWNKNIRFLLSKVHTLGKGSAVQPKQSNSANVSRLLEMLTTDKKVVPIGFVPRTHSLQEQLSKFQDMVDSRRMSIKSQEHALGKTSVSTLPILLALPKEKLPAITYISNQLRTAKYGRLKDVVRYLFLAQLAVEYCKNELINQQDDEMSGAITGNVIFCPEIIYALTQMFQLTFAGSNPKNILVLKKSMAAVESCESFNFSTQLLDPSNKLSAEDIPVVRLACIYKIILLSSEVFNMYDSVLPKCVVVNLFRPLKKALTESNLSFYPASIVNEIKKITEAIAVCESAPTPNRLVMNSRLNVLKNSKPAGSKMLKQLGLVPQLEPDFEERLLTSRRSNVSTKQMLQRKVAKEKRCAMRAVRQDSQFLASHQLQLTKKSDSIREKKTKAILNSLRSVED</sequence>
<dbReference type="WBParaSite" id="TREG1_48750.2">
    <property type="protein sequence ID" value="TREG1_48750.2"/>
    <property type="gene ID" value="TREG1_48750"/>
</dbReference>
<evidence type="ECO:0000256" key="1">
    <source>
        <dbReference type="ARBA" id="ARBA00004604"/>
    </source>
</evidence>
<organism evidence="7 8">
    <name type="scientific">Trichobilharzia regenti</name>
    <name type="common">Nasal bird schistosome</name>
    <dbReference type="NCBI Taxonomy" id="157069"/>
    <lineage>
        <taxon>Eukaryota</taxon>
        <taxon>Metazoa</taxon>
        <taxon>Spiralia</taxon>
        <taxon>Lophotrochozoa</taxon>
        <taxon>Platyhelminthes</taxon>
        <taxon>Trematoda</taxon>
        <taxon>Digenea</taxon>
        <taxon>Strigeidida</taxon>
        <taxon>Schistosomatoidea</taxon>
        <taxon>Schistosomatidae</taxon>
        <taxon>Trichobilharzia</taxon>
    </lineage>
</organism>
<reference evidence="8 9" key="2">
    <citation type="submission" date="2023-11" db="UniProtKB">
        <authorList>
            <consortium name="WormBaseParasite"/>
        </authorList>
    </citation>
    <scope>IDENTIFICATION</scope>
</reference>
<comment type="similarity">
    <text evidence="2">Belongs to the NOP14 family.</text>
</comment>